<reference evidence="1 2" key="1">
    <citation type="submission" date="2023-06" db="EMBL/GenBank/DDBJ databases">
        <title>Genome sequence of Methancorpusculaceae sp. Cs1.</title>
        <authorList>
            <person name="Protasov E."/>
            <person name="Platt K."/>
            <person name="Poehlein A."/>
            <person name="Daniel R."/>
            <person name="Brune A."/>
        </authorList>
    </citation>
    <scope>NUCLEOTIDE SEQUENCE [LARGE SCALE GENOMIC DNA]</scope>
    <source>
        <strain evidence="1 2">Cs1</strain>
    </source>
</reference>
<dbReference type="EMBL" id="JAWDKB010000005">
    <property type="protein sequence ID" value="MDV0444057.1"/>
    <property type="molecule type" value="Genomic_DNA"/>
</dbReference>
<sequence length="94" mass="11076">MQAMEPEQKKSVMVSADVHRRIVALRKGDQTYGDVVAASIRVLEEREEISSLPCVDDFSEEEIDQMFREAQEHPEEFCTLEEFMKKQEEIRRKK</sequence>
<dbReference type="AlphaFoldDB" id="A0AAE4MHK2"/>
<accession>A0AAE4MHK2</accession>
<proteinExistence type="predicted"/>
<comment type="caution">
    <text evidence="1">The sequence shown here is derived from an EMBL/GenBank/DDBJ whole genome shotgun (WGS) entry which is preliminary data.</text>
</comment>
<evidence type="ECO:0000313" key="1">
    <source>
        <dbReference type="EMBL" id="MDV0444057.1"/>
    </source>
</evidence>
<evidence type="ECO:0008006" key="3">
    <source>
        <dbReference type="Google" id="ProtNLM"/>
    </source>
</evidence>
<gene>
    <name evidence="1" type="ORF">McpCs1_14480</name>
</gene>
<protein>
    <recommendedName>
        <fullName evidence="3">Antitoxin</fullName>
    </recommendedName>
</protein>
<organism evidence="1 2">
    <name type="scientific">Methanorbis rubei</name>
    <dbReference type="NCBI Taxonomy" id="3028300"/>
    <lineage>
        <taxon>Archaea</taxon>
        <taxon>Methanobacteriati</taxon>
        <taxon>Methanobacteriota</taxon>
        <taxon>Stenosarchaea group</taxon>
        <taxon>Methanomicrobia</taxon>
        <taxon>Methanomicrobiales</taxon>
        <taxon>Methanocorpusculaceae</taxon>
        <taxon>Methanorbis</taxon>
    </lineage>
</organism>
<evidence type="ECO:0000313" key="2">
    <source>
        <dbReference type="Proteomes" id="UP001283212"/>
    </source>
</evidence>
<dbReference type="Proteomes" id="UP001283212">
    <property type="component" value="Unassembled WGS sequence"/>
</dbReference>
<keyword evidence="2" id="KW-1185">Reference proteome</keyword>
<dbReference type="RefSeq" id="WP_338096560.1">
    <property type="nucleotide sequence ID" value="NZ_JAWDKB010000005.1"/>
</dbReference>
<name>A0AAE4MHK2_9EURY</name>